<reference evidence="4" key="1">
    <citation type="journal article" date="2022" name="Cell">
        <title>Design, construction, and in vivo augmentation of a complex gut microbiome.</title>
        <authorList>
            <person name="Cheng A.G."/>
            <person name="Ho P.Y."/>
            <person name="Aranda-Diaz A."/>
            <person name="Jain S."/>
            <person name="Yu F.B."/>
            <person name="Meng X."/>
            <person name="Wang M."/>
            <person name="Iakiviak M."/>
            <person name="Nagashima K."/>
            <person name="Zhao A."/>
            <person name="Murugkar P."/>
            <person name="Patil A."/>
            <person name="Atabakhsh K."/>
            <person name="Weakley A."/>
            <person name="Yan J."/>
            <person name="Brumbaugh A.R."/>
            <person name="Higginbottom S."/>
            <person name="Dimas A."/>
            <person name="Shiver A.L."/>
            <person name="Deutschbauer A."/>
            <person name="Neff N."/>
            <person name="Sonnenburg J.L."/>
            <person name="Huang K.C."/>
            <person name="Fischbach M.A."/>
        </authorList>
    </citation>
    <scope>NUCLEOTIDE SEQUENCE</scope>
    <source>
        <strain evidence="4">DSM 19829</strain>
    </source>
</reference>
<name>A0ABY5VC60_9FIRM</name>
<evidence type="ECO:0000256" key="2">
    <source>
        <dbReference type="SAM" id="SignalP"/>
    </source>
</evidence>
<feature type="signal peptide" evidence="2">
    <location>
        <begin position="1"/>
        <end position="28"/>
    </location>
</feature>
<evidence type="ECO:0000256" key="1">
    <source>
        <dbReference type="SAM" id="MobiDB-lite"/>
    </source>
</evidence>
<feature type="compositionally biased region" description="Basic and acidic residues" evidence="1">
    <location>
        <begin position="32"/>
        <end position="47"/>
    </location>
</feature>
<dbReference type="Proteomes" id="UP001060164">
    <property type="component" value="Chromosome"/>
</dbReference>
<accession>A0ABY5VC60</accession>
<dbReference type="InterPro" id="IPR002931">
    <property type="entry name" value="Transglutaminase-like"/>
</dbReference>
<dbReference type="Gene3D" id="3.10.620.30">
    <property type="match status" value="1"/>
</dbReference>
<dbReference type="PANTHER" id="PTHR33490:SF6">
    <property type="entry name" value="SLL1049 PROTEIN"/>
    <property type="match status" value="1"/>
</dbReference>
<feature type="region of interest" description="Disordered" evidence="1">
    <location>
        <begin position="25"/>
        <end position="49"/>
    </location>
</feature>
<organism evidence="4 5">
    <name type="scientific">Ruminococcus gauvreauii</name>
    <dbReference type="NCBI Taxonomy" id="438033"/>
    <lineage>
        <taxon>Bacteria</taxon>
        <taxon>Bacillati</taxon>
        <taxon>Bacillota</taxon>
        <taxon>Clostridia</taxon>
        <taxon>Eubacteriales</taxon>
        <taxon>Oscillospiraceae</taxon>
        <taxon>Ruminococcus</taxon>
    </lineage>
</organism>
<dbReference type="SUPFAM" id="SSF54001">
    <property type="entry name" value="Cysteine proteinases"/>
    <property type="match status" value="1"/>
</dbReference>
<dbReference type="RefSeq" id="WP_044983229.1">
    <property type="nucleotide sequence ID" value="NZ_CABLBR010000012.1"/>
</dbReference>
<keyword evidence="2" id="KW-0732">Signal</keyword>
<evidence type="ECO:0000313" key="4">
    <source>
        <dbReference type="EMBL" id="UWP58035.1"/>
    </source>
</evidence>
<feature type="domain" description="Transglutaminase-like" evidence="3">
    <location>
        <begin position="220"/>
        <end position="276"/>
    </location>
</feature>
<protein>
    <submittedName>
        <fullName evidence="4">Transglutaminase-like domain-containing protein</fullName>
    </submittedName>
</protein>
<dbReference type="InterPro" id="IPR038765">
    <property type="entry name" value="Papain-like_cys_pep_sf"/>
</dbReference>
<dbReference type="PANTHER" id="PTHR33490">
    <property type="entry name" value="BLR5614 PROTEIN-RELATED"/>
    <property type="match status" value="1"/>
</dbReference>
<gene>
    <name evidence="4" type="ORF">NQ502_11605</name>
</gene>
<dbReference type="PROSITE" id="PS51257">
    <property type="entry name" value="PROKAR_LIPOPROTEIN"/>
    <property type="match status" value="1"/>
</dbReference>
<sequence>MNLINKCWFILFLLFVLLLAGCGKTSSAAPRTDNKQSKTETGTRDNTPRVLLPSADGTAVYGNDSVTIDASHPEDGYIMISCSGGDSRIKAQITGPDAVTYTYDLEPDSGYDTFPLSAGSGSYRIQVFENISGDKYAVLFSQELDVALKDEFTPFLYPNQFVNYDTDTKAVALGAELAKPADTDLDVVTGIYHFAVDNIAYDDEKARNVKSGYLPDIDETLETRTGICFDYAALMTCMLRTQGIPTKLQIGYAGDIYHAWISCYLAETGWVDDIIHFDGEKWTMMDPTFGVDAKKNKKTKKFIENEKNYTVKYSR</sequence>
<dbReference type="Pfam" id="PF01841">
    <property type="entry name" value="Transglut_core"/>
    <property type="match status" value="1"/>
</dbReference>
<keyword evidence="5" id="KW-1185">Reference proteome</keyword>
<evidence type="ECO:0000313" key="5">
    <source>
        <dbReference type="Proteomes" id="UP001060164"/>
    </source>
</evidence>
<proteinExistence type="predicted"/>
<dbReference type="EMBL" id="CP102290">
    <property type="protein sequence ID" value="UWP58035.1"/>
    <property type="molecule type" value="Genomic_DNA"/>
</dbReference>
<feature type="chain" id="PRO_5046722145" evidence="2">
    <location>
        <begin position="29"/>
        <end position="315"/>
    </location>
</feature>
<dbReference type="SMART" id="SM00460">
    <property type="entry name" value="TGc"/>
    <property type="match status" value="1"/>
</dbReference>
<evidence type="ECO:0000259" key="3">
    <source>
        <dbReference type="SMART" id="SM00460"/>
    </source>
</evidence>